<feature type="transmembrane region" description="Helical" evidence="5">
    <location>
        <begin position="102"/>
        <end position="124"/>
    </location>
</feature>
<reference evidence="7 8" key="1">
    <citation type="submission" date="2024-04" db="EMBL/GenBank/DDBJ databases">
        <title>genome sequences of Mucor flavus KT1a and Helicostylum pulchrum KT1b strains isolated from the surface of a dry-aged beef.</title>
        <authorList>
            <person name="Toyotome T."/>
            <person name="Hosono M."/>
            <person name="Torimaru M."/>
            <person name="Fukuda K."/>
            <person name="Mikami N."/>
        </authorList>
    </citation>
    <scope>NUCLEOTIDE SEQUENCE [LARGE SCALE GENOMIC DNA]</scope>
    <source>
        <strain evidence="7 8">KT1a</strain>
    </source>
</reference>
<dbReference type="SUPFAM" id="SSF103481">
    <property type="entry name" value="Multidrug resistance efflux transporter EmrE"/>
    <property type="match status" value="1"/>
</dbReference>
<keyword evidence="2 5" id="KW-0812">Transmembrane</keyword>
<gene>
    <name evidence="7" type="ORF">MFLAVUS_009053</name>
</gene>
<accession>A0ABP9Z8V2</accession>
<evidence type="ECO:0000313" key="7">
    <source>
        <dbReference type="EMBL" id="GAA5815541.1"/>
    </source>
</evidence>
<evidence type="ECO:0000313" key="8">
    <source>
        <dbReference type="Proteomes" id="UP001473302"/>
    </source>
</evidence>
<dbReference type="PANTHER" id="PTHR11132">
    <property type="entry name" value="SOLUTE CARRIER FAMILY 35"/>
    <property type="match status" value="1"/>
</dbReference>
<organism evidence="7 8">
    <name type="scientific">Mucor flavus</name>
    <dbReference type="NCBI Taxonomy" id="439312"/>
    <lineage>
        <taxon>Eukaryota</taxon>
        <taxon>Fungi</taxon>
        <taxon>Fungi incertae sedis</taxon>
        <taxon>Mucoromycota</taxon>
        <taxon>Mucoromycotina</taxon>
        <taxon>Mucoromycetes</taxon>
        <taxon>Mucorales</taxon>
        <taxon>Mucorineae</taxon>
        <taxon>Mucoraceae</taxon>
        <taxon>Mucor</taxon>
    </lineage>
</organism>
<feature type="transmembrane region" description="Helical" evidence="5">
    <location>
        <begin position="22"/>
        <end position="47"/>
    </location>
</feature>
<feature type="transmembrane region" description="Helical" evidence="5">
    <location>
        <begin position="184"/>
        <end position="201"/>
    </location>
</feature>
<keyword evidence="4 5" id="KW-0472">Membrane</keyword>
<keyword evidence="8" id="KW-1185">Reference proteome</keyword>
<feature type="transmembrane region" description="Helical" evidence="5">
    <location>
        <begin position="253"/>
        <end position="274"/>
    </location>
</feature>
<proteinExistence type="predicted"/>
<dbReference type="Pfam" id="PF03151">
    <property type="entry name" value="TPT"/>
    <property type="match status" value="1"/>
</dbReference>
<evidence type="ECO:0000256" key="5">
    <source>
        <dbReference type="SAM" id="Phobius"/>
    </source>
</evidence>
<evidence type="ECO:0000256" key="3">
    <source>
        <dbReference type="ARBA" id="ARBA00022989"/>
    </source>
</evidence>
<dbReference type="InterPro" id="IPR037185">
    <property type="entry name" value="EmrE-like"/>
</dbReference>
<name>A0ABP9Z8V2_9FUNG</name>
<evidence type="ECO:0000256" key="1">
    <source>
        <dbReference type="ARBA" id="ARBA00004141"/>
    </source>
</evidence>
<dbReference type="EMBL" id="BAABUK010000026">
    <property type="protein sequence ID" value="GAA5815541.1"/>
    <property type="molecule type" value="Genomic_DNA"/>
</dbReference>
<comment type="caution">
    <text evidence="7">The sequence shown here is derived from an EMBL/GenBank/DDBJ whole genome shotgun (WGS) entry which is preliminary data.</text>
</comment>
<feature type="transmembrane region" description="Helical" evidence="5">
    <location>
        <begin position="130"/>
        <end position="149"/>
    </location>
</feature>
<evidence type="ECO:0000256" key="4">
    <source>
        <dbReference type="ARBA" id="ARBA00023136"/>
    </source>
</evidence>
<feature type="transmembrane region" description="Helical" evidence="5">
    <location>
        <begin position="59"/>
        <end position="82"/>
    </location>
</feature>
<dbReference type="InterPro" id="IPR004853">
    <property type="entry name" value="Sugar_P_trans_dom"/>
</dbReference>
<evidence type="ECO:0000256" key="2">
    <source>
        <dbReference type="ARBA" id="ARBA00022692"/>
    </source>
</evidence>
<sequence length="334" mass="37643">MSTNPGSLPLPATSLSSKGGRYFMNSTGTILTSYALYLVVSVSSTFINKLLFTFSEYKFPYPFFTVFFQLIVTFIFLTLWSIIKPLRQSYARIPVLRWDSSVAIRVAPLTIVYMCVIIFNPMFLQHVEVTSYHFSHSLSIVFSMMFSYLMLRVETSPRVKSACIIILFGTCISSMGYLSFSLVGAFYAVAWPTVVSIYGIYLKKTLTSLKNDFWCVIQYNTLMSIVILTPLVVLSGELRDIFTTVWFWDEFGFWLQMIITSITGFCINASMLLLLMYTSPLTATVASTTKTIVQTFVATLIFGNRMSLLNVIGLVVALIGSGYFAYLRSGELKL</sequence>
<feature type="domain" description="Sugar phosphate transporter" evidence="6">
    <location>
        <begin position="33"/>
        <end position="321"/>
    </location>
</feature>
<dbReference type="InterPro" id="IPR050186">
    <property type="entry name" value="TPT_transporter"/>
</dbReference>
<protein>
    <recommendedName>
        <fullName evidence="6">Sugar phosphate transporter domain-containing protein</fullName>
    </recommendedName>
</protein>
<evidence type="ECO:0000259" key="6">
    <source>
        <dbReference type="Pfam" id="PF03151"/>
    </source>
</evidence>
<feature type="transmembrane region" description="Helical" evidence="5">
    <location>
        <begin position="308"/>
        <end position="327"/>
    </location>
</feature>
<feature type="transmembrane region" description="Helical" evidence="5">
    <location>
        <begin position="213"/>
        <end position="233"/>
    </location>
</feature>
<dbReference type="Proteomes" id="UP001473302">
    <property type="component" value="Unassembled WGS sequence"/>
</dbReference>
<keyword evidence="3 5" id="KW-1133">Transmembrane helix</keyword>
<comment type="subcellular location">
    <subcellularLocation>
        <location evidence="1">Membrane</location>
        <topology evidence="1">Multi-pass membrane protein</topology>
    </subcellularLocation>
</comment>
<feature type="transmembrane region" description="Helical" evidence="5">
    <location>
        <begin position="161"/>
        <end position="178"/>
    </location>
</feature>